<accession>A0ABD1ZXL5</accession>
<reference evidence="1 2" key="1">
    <citation type="journal article" date="2024" name="Ann. Entomol. Soc. Am.">
        <title>Genomic analyses of the southern and eastern yellowjacket wasps (Hymenoptera: Vespidae) reveal evolutionary signatures of social life.</title>
        <authorList>
            <person name="Catto M.A."/>
            <person name="Caine P.B."/>
            <person name="Orr S.E."/>
            <person name="Hunt B.G."/>
            <person name="Goodisman M.A.D."/>
        </authorList>
    </citation>
    <scope>NUCLEOTIDE SEQUENCE [LARGE SCALE GENOMIC DNA]</scope>
    <source>
        <strain evidence="1">233</strain>
        <tissue evidence="1">Head and thorax</tissue>
    </source>
</reference>
<proteinExistence type="predicted"/>
<dbReference type="AlphaFoldDB" id="A0ABD1ZXL5"/>
<evidence type="ECO:0000313" key="2">
    <source>
        <dbReference type="Proteomes" id="UP001607302"/>
    </source>
</evidence>
<dbReference type="Proteomes" id="UP001607302">
    <property type="component" value="Unassembled WGS sequence"/>
</dbReference>
<keyword evidence="2" id="KW-1185">Reference proteome</keyword>
<name>A0ABD1ZXL5_VESSQ</name>
<feature type="non-terminal residue" evidence="1">
    <location>
        <position position="166"/>
    </location>
</feature>
<evidence type="ECO:0000313" key="1">
    <source>
        <dbReference type="EMBL" id="KAL2713115.1"/>
    </source>
</evidence>
<dbReference type="EMBL" id="JAUDFV010000161">
    <property type="protein sequence ID" value="KAL2713115.1"/>
    <property type="molecule type" value="Genomic_DNA"/>
</dbReference>
<protein>
    <submittedName>
        <fullName evidence="1">Uncharacterized protein</fullName>
    </submittedName>
</protein>
<comment type="caution">
    <text evidence="1">The sequence shown here is derived from an EMBL/GenBank/DDBJ whole genome shotgun (WGS) entry which is preliminary data.</text>
</comment>
<sequence>RMVLRESGISILINCIGTPWQLAVVRKIGPTRRRLPSRFSCLGANTVALYRLLSSFPASQCIPRPILSILLLIFTNSRKNPGVWYVEEETNLVDTAGKCGPLRATHLLHVESSSILLNPPAKEKPVEGTHDSKLSPGCLISRLNMTSSREFIDPKISSSSNLLLHI</sequence>
<gene>
    <name evidence="1" type="ORF">V1478_017308</name>
</gene>
<feature type="non-terminal residue" evidence="1">
    <location>
        <position position="1"/>
    </location>
</feature>
<organism evidence="1 2">
    <name type="scientific">Vespula squamosa</name>
    <name type="common">Southern yellow jacket</name>
    <name type="synonym">Wasp</name>
    <dbReference type="NCBI Taxonomy" id="30214"/>
    <lineage>
        <taxon>Eukaryota</taxon>
        <taxon>Metazoa</taxon>
        <taxon>Ecdysozoa</taxon>
        <taxon>Arthropoda</taxon>
        <taxon>Hexapoda</taxon>
        <taxon>Insecta</taxon>
        <taxon>Pterygota</taxon>
        <taxon>Neoptera</taxon>
        <taxon>Endopterygota</taxon>
        <taxon>Hymenoptera</taxon>
        <taxon>Apocrita</taxon>
        <taxon>Aculeata</taxon>
        <taxon>Vespoidea</taxon>
        <taxon>Vespidae</taxon>
        <taxon>Vespinae</taxon>
        <taxon>Vespula</taxon>
    </lineage>
</organism>